<evidence type="ECO:0000313" key="3">
    <source>
        <dbReference type="WBParaSite" id="Csp11.Scaffold629.g12937.t1"/>
    </source>
</evidence>
<evidence type="ECO:0000256" key="1">
    <source>
        <dbReference type="SAM" id="MobiDB-lite"/>
    </source>
</evidence>
<protein>
    <submittedName>
        <fullName evidence="3">TPX2 domain-containing protein</fullName>
    </submittedName>
</protein>
<sequence>MVDMKIQKMEELEKKKKIQEELASKVFMEKVLSFKWIHPSKFVRTRKYSCDSVSTSSSSSSSTSPTHDTEDVPKQDVPSEIKLQRQEKKRQRRLGCDFEFKKDREGRRRAKQTEKEEEMVIAPERKTKKSNGRRVLYRPY</sequence>
<reference evidence="3" key="1">
    <citation type="submission" date="2016-11" db="UniProtKB">
        <authorList>
            <consortium name="WormBaseParasite"/>
        </authorList>
    </citation>
    <scope>IDENTIFICATION</scope>
</reference>
<feature type="compositionally biased region" description="Basic and acidic residues" evidence="1">
    <location>
        <begin position="67"/>
        <end position="86"/>
    </location>
</feature>
<accession>A0A1I7TY18</accession>
<organism evidence="2 3">
    <name type="scientific">Caenorhabditis tropicalis</name>
    <dbReference type="NCBI Taxonomy" id="1561998"/>
    <lineage>
        <taxon>Eukaryota</taxon>
        <taxon>Metazoa</taxon>
        <taxon>Ecdysozoa</taxon>
        <taxon>Nematoda</taxon>
        <taxon>Chromadorea</taxon>
        <taxon>Rhabditida</taxon>
        <taxon>Rhabditina</taxon>
        <taxon>Rhabditomorpha</taxon>
        <taxon>Rhabditoidea</taxon>
        <taxon>Rhabditidae</taxon>
        <taxon>Peloderinae</taxon>
        <taxon>Caenorhabditis</taxon>
    </lineage>
</organism>
<name>A0A1I7TY18_9PELO</name>
<dbReference type="AlphaFoldDB" id="A0A1I7TY18"/>
<proteinExistence type="predicted"/>
<feature type="compositionally biased region" description="Basic and acidic residues" evidence="1">
    <location>
        <begin position="94"/>
        <end position="114"/>
    </location>
</feature>
<evidence type="ECO:0000313" key="2">
    <source>
        <dbReference type="Proteomes" id="UP000095282"/>
    </source>
</evidence>
<keyword evidence="2" id="KW-1185">Reference proteome</keyword>
<feature type="compositionally biased region" description="Basic residues" evidence="1">
    <location>
        <begin position="126"/>
        <end position="140"/>
    </location>
</feature>
<dbReference type="WBParaSite" id="Csp11.Scaffold629.g12937.t1">
    <property type="protein sequence ID" value="Csp11.Scaffold629.g12937.t1"/>
    <property type="gene ID" value="Csp11.Scaffold629.g12937"/>
</dbReference>
<feature type="region of interest" description="Disordered" evidence="1">
    <location>
        <begin position="48"/>
        <end position="140"/>
    </location>
</feature>
<feature type="compositionally biased region" description="Low complexity" evidence="1">
    <location>
        <begin position="52"/>
        <end position="64"/>
    </location>
</feature>
<dbReference type="Proteomes" id="UP000095282">
    <property type="component" value="Unplaced"/>
</dbReference>